<organism evidence="3 4">
    <name type="scientific">Pediococcus ethanolidurans</name>
    <dbReference type="NCBI Taxonomy" id="319653"/>
    <lineage>
        <taxon>Bacteria</taxon>
        <taxon>Bacillati</taxon>
        <taxon>Bacillota</taxon>
        <taxon>Bacilli</taxon>
        <taxon>Lactobacillales</taxon>
        <taxon>Lactobacillaceae</taxon>
        <taxon>Pediococcus</taxon>
    </lineage>
</organism>
<dbReference type="Proteomes" id="UP000182818">
    <property type="component" value="Unassembled WGS sequence"/>
</dbReference>
<keyword evidence="4" id="KW-1185">Reference proteome</keyword>
<dbReference type="RefSeq" id="WP_236698957.1">
    <property type="nucleotide sequence ID" value="NZ_BJYP01000027.1"/>
</dbReference>
<evidence type="ECO:0000313" key="3">
    <source>
        <dbReference type="EMBL" id="SER37162.1"/>
    </source>
</evidence>
<keyword evidence="2" id="KW-1277">Toxin-antitoxin system</keyword>
<dbReference type="InterPro" id="IPR011067">
    <property type="entry name" value="Plasmid_toxin/cell-grow_inhib"/>
</dbReference>
<dbReference type="Gene3D" id="2.30.30.110">
    <property type="match status" value="1"/>
</dbReference>
<dbReference type="SUPFAM" id="SSF50118">
    <property type="entry name" value="Cell growth inhibitor/plasmid maintenance toxic component"/>
    <property type="match status" value="1"/>
</dbReference>
<sequence length="121" mass="14173">MMTPIKPMTLFLVNVPFDDQNKAKYRPALVVARGNKVIFIFKITSQDKTKSKLIKKVYYPIKLWRKAGLRKQSYIDIHKQYAIDFKEFQHQKPIGSLTDEDIYGLAQFIKVHQVDITKINS</sequence>
<dbReference type="EMBL" id="FOGK01000005">
    <property type="protein sequence ID" value="SER37162.1"/>
    <property type="molecule type" value="Genomic_DNA"/>
</dbReference>
<reference evidence="3 4" key="1">
    <citation type="submission" date="2016-10" db="EMBL/GenBank/DDBJ databases">
        <authorList>
            <person name="Varghese N."/>
            <person name="Submissions S."/>
        </authorList>
    </citation>
    <scope>NUCLEOTIDE SEQUENCE [LARGE SCALE GENOMIC DNA]</scope>
    <source>
        <strain evidence="3 4">CGMCC 1.3889</strain>
    </source>
</reference>
<dbReference type="GeneID" id="76043008"/>
<comment type="similarity">
    <text evidence="1">Belongs to the PemK/MazF family.</text>
</comment>
<accession>A0A1H9NMN9</accession>
<gene>
    <name evidence="3" type="ORF">SAMN04487973_10581</name>
</gene>
<dbReference type="Pfam" id="PF02452">
    <property type="entry name" value="PemK_toxin"/>
    <property type="match status" value="1"/>
</dbReference>
<comment type="caution">
    <text evidence="3">The sequence shown here is derived from an EMBL/GenBank/DDBJ whole genome shotgun (WGS) entry which is preliminary data.</text>
</comment>
<evidence type="ECO:0000256" key="2">
    <source>
        <dbReference type="ARBA" id="ARBA00022649"/>
    </source>
</evidence>
<name>A0A1H9NMN9_9LACO</name>
<evidence type="ECO:0000256" key="1">
    <source>
        <dbReference type="ARBA" id="ARBA00007521"/>
    </source>
</evidence>
<dbReference type="InterPro" id="IPR003477">
    <property type="entry name" value="PemK-like"/>
</dbReference>
<proteinExistence type="inferred from homology"/>
<evidence type="ECO:0000313" key="4">
    <source>
        <dbReference type="Proteomes" id="UP000182818"/>
    </source>
</evidence>
<protein>
    <submittedName>
        <fullName evidence="3">PemK-like, MazF-like toxin of type II toxin-antitoxin system</fullName>
    </submittedName>
</protein>